<dbReference type="Gene3D" id="1.10.760.10">
    <property type="entry name" value="Cytochrome c-like domain"/>
    <property type="match status" value="1"/>
</dbReference>
<dbReference type="SUPFAM" id="SSF46626">
    <property type="entry name" value="Cytochrome c"/>
    <property type="match status" value="1"/>
</dbReference>
<organism evidence="7 8">
    <name type="scientific">Roseicyclus persicicus</name>
    <dbReference type="NCBI Taxonomy" id="2650661"/>
    <lineage>
        <taxon>Bacteria</taxon>
        <taxon>Pseudomonadati</taxon>
        <taxon>Pseudomonadota</taxon>
        <taxon>Alphaproteobacteria</taxon>
        <taxon>Rhodobacterales</taxon>
        <taxon>Roseobacteraceae</taxon>
        <taxon>Roseicyclus</taxon>
    </lineage>
</organism>
<gene>
    <name evidence="7" type="ORF">HCU73_08540</name>
</gene>
<dbReference type="InterPro" id="IPR009056">
    <property type="entry name" value="Cyt_c-like_dom"/>
</dbReference>
<protein>
    <submittedName>
        <fullName evidence="7">Cytochrome c</fullName>
    </submittedName>
</protein>
<dbReference type="GO" id="GO:0046872">
    <property type="term" value="F:metal ion binding"/>
    <property type="evidence" value="ECO:0007669"/>
    <property type="project" value="UniProtKB-KW"/>
</dbReference>
<name>A0A7X6JYZ9_9RHOB</name>
<feature type="chain" id="PRO_5031004805" evidence="5">
    <location>
        <begin position="22"/>
        <end position="164"/>
    </location>
</feature>
<comment type="caution">
    <text evidence="7">The sequence shown here is derived from an EMBL/GenBank/DDBJ whole genome shotgun (WGS) entry which is preliminary data.</text>
</comment>
<dbReference type="Pfam" id="PF00034">
    <property type="entry name" value="Cytochrom_C"/>
    <property type="match status" value="1"/>
</dbReference>
<proteinExistence type="predicted"/>
<keyword evidence="5" id="KW-0732">Signal</keyword>
<dbReference type="GO" id="GO:0009055">
    <property type="term" value="F:electron transfer activity"/>
    <property type="evidence" value="ECO:0007669"/>
    <property type="project" value="InterPro"/>
</dbReference>
<accession>A0A7X6JYZ9</accession>
<keyword evidence="3 4" id="KW-0408">Iron</keyword>
<sequence length="164" mass="16879">MKLNTLLLAAVLAAPAPAVLAQDAEQIARGAYLATIMDCAGCHMPRGADGVPLFEAGLSGGTVGFEIPGMGIFWPSNLTRDPTGLGGWTDDEIATAITGGLRPDGRVLAPAMPWMSYSALPAEDLAALVAYLRSLPPVTAPRLGPVQAAEEAPAPFYRVVLPAG</sequence>
<evidence type="ECO:0000256" key="1">
    <source>
        <dbReference type="ARBA" id="ARBA00022617"/>
    </source>
</evidence>
<evidence type="ECO:0000313" key="7">
    <source>
        <dbReference type="EMBL" id="NKX44635.1"/>
    </source>
</evidence>
<keyword evidence="2 4" id="KW-0479">Metal-binding</keyword>
<dbReference type="InterPro" id="IPR051459">
    <property type="entry name" value="Cytochrome_c-type_DH"/>
</dbReference>
<dbReference type="GO" id="GO:0020037">
    <property type="term" value="F:heme binding"/>
    <property type="evidence" value="ECO:0007669"/>
    <property type="project" value="InterPro"/>
</dbReference>
<evidence type="ECO:0000256" key="5">
    <source>
        <dbReference type="SAM" id="SignalP"/>
    </source>
</evidence>
<dbReference type="AlphaFoldDB" id="A0A7X6JYZ9"/>
<feature type="domain" description="Cytochrome c" evidence="6">
    <location>
        <begin position="25"/>
        <end position="136"/>
    </location>
</feature>
<feature type="signal peptide" evidence="5">
    <location>
        <begin position="1"/>
        <end position="21"/>
    </location>
</feature>
<dbReference type="PANTHER" id="PTHR35008">
    <property type="entry name" value="BLL4482 PROTEIN-RELATED"/>
    <property type="match status" value="1"/>
</dbReference>
<evidence type="ECO:0000256" key="2">
    <source>
        <dbReference type="ARBA" id="ARBA00022723"/>
    </source>
</evidence>
<dbReference type="InterPro" id="IPR036909">
    <property type="entry name" value="Cyt_c-like_dom_sf"/>
</dbReference>
<dbReference type="RefSeq" id="WP_168622995.1">
    <property type="nucleotide sequence ID" value="NZ_JAAZQQ010000002.1"/>
</dbReference>
<evidence type="ECO:0000313" key="8">
    <source>
        <dbReference type="Proteomes" id="UP000526408"/>
    </source>
</evidence>
<dbReference type="PROSITE" id="PS51007">
    <property type="entry name" value="CYTC"/>
    <property type="match status" value="1"/>
</dbReference>
<evidence type="ECO:0000256" key="4">
    <source>
        <dbReference type="PROSITE-ProRule" id="PRU00433"/>
    </source>
</evidence>
<dbReference type="PANTHER" id="PTHR35008:SF4">
    <property type="entry name" value="BLL4482 PROTEIN"/>
    <property type="match status" value="1"/>
</dbReference>
<dbReference type="EMBL" id="JAAZQQ010000002">
    <property type="protein sequence ID" value="NKX44635.1"/>
    <property type="molecule type" value="Genomic_DNA"/>
</dbReference>
<evidence type="ECO:0000256" key="3">
    <source>
        <dbReference type="ARBA" id="ARBA00023004"/>
    </source>
</evidence>
<dbReference type="Proteomes" id="UP000526408">
    <property type="component" value="Unassembled WGS sequence"/>
</dbReference>
<keyword evidence="8" id="KW-1185">Reference proteome</keyword>
<keyword evidence="1 4" id="KW-0349">Heme</keyword>
<evidence type="ECO:0000259" key="6">
    <source>
        <dbReference type="PROSITE" id="PS51007"/>
    </source>
</evidence>
<reference evidence="7 8" key="1">
    <citation type="submission" date="2020-04" db="EMBL/GenBank/DDBJ databases">
        <authorList>
            <person name="Yoon J."/>
        </authorList>
    </citation>
    <scope>NUCLEOTIDE SEQUENCE [LARGE SCALE GENOMIC DNA]</scope>
    <source>
        <strain evidence="7 8">KMU-115</strain>
    </source>
</reference>